<dbReference type="AlphaFoldDB" id="L9XFR5"/>
<feature type="transmembrane region" description="Helical" evidence="2">
    <location>
        <begin position="7"/>
        <end position="27"/>
    </location>
</feature>
<feature type="region of interest" description="Disordered" evidence="1">
    <location>
        <begin position="59"/>
        <end position="80"/>
    </location>
</feature>
<protein>
    <submittedName>
        <fullName evidence="3">Uncharacterized protein</fullName>
    </submittedName>
</protein>
<evidence type="ECO:0000313" key="4">
    <source>
        <dbReference type="Proteomes" id="UP000011688"/>
    </source>
</evidence>
<dbReference type="EMBL" id="AOIB01000013">
    <property type="protein sequence ID" value="ELY60569.1"/>
    <property type="molecule type" value="Genomic_DNA"/>
</dbReference>
<keyword evidence="2" id="KW-0812">Transmembrane</keyword>
<proteinExistence type="predicted"/>
<sequence>MHSDTIAFGVPVAGLVLGAAILVGSLFLGGLSIVSVGGGAIGLLAIAALALAVARSAGEEPTVELTEREDDGPGLARGAK</sequence>
<gene>
    <name evidence="3" type="ORF">C491_04705</name>
</gene>
<keyword evidence="2" id="KW-0472">Membrane</keyword>
<comment type="caution">
    <text evidence="3">The sequence shown here is derived from an EMBL/GenBank/DDBJ whole genome shotgun (WGS) entry which is preliminary data.</text>
</comment>
<dbReference type="Proteomes" id="UP000011688">
    <property type="component" value="Unassembled WGS sequence"/>
</dbReference>
<evidence type="ECO:0000313" key="3">
    <source>
        <dbReference type="EMBL" id="ELY60569.1"/>
    </source>
</evidence>
<organism evidence="3 4">
    <name type="scientific">Natronococcus amylolyticus DSM 10524</name>
    <dbReference type="NCBI Taxonomy" id="1227497"/>
    <lineage>
        <taxon>Archaea</taxon>
        <taxon>Methanobacteriati</taxon>
        <taxon>Methanobacteriota</taxon>
        <taxon>Stenosarchaea group</taxon>
        <taxon>Halobacteria</taxon>
        <taxon>Halobacteriales</taxon>
        <taxon>Natrialbaceae</taxon>
        <taxon>Natronococcus</taxon>
    </lineage>
</organism>
<feature type="transmembrane region" description="Helical" evidence="2">
    <location>
        <begin position="33"/>
        <end position="54"/>
    </location>
</feature>
<evidence type="ECO:0000256" key="2">
    <source>
        <dbReference type="SAM" id="Phobius"/>
    </source>
</evidence>
<reference evidence="3 4" key="1">
    <citation type="journal article" date="2014" name="PLoS Genet.">
        <title>Phylogenetically driven sequencing of extremely halophilic archaea reveals strategies for static and dynamic osmo-response.</title>
        <authorList>
            <person name="Becker E.A."/>
            <person name="Seitzer P.M."/>
            <person name="Tritt A."/>
            <person name="Larsen D."/>
            <person name="Krusor M."/>
            <person name="Yao A.I."/>
            <person name="Wu D."/>
            <person name="Madern D."/>
            <person name="Eisen J.A."/>
            <person name="Darling A.E."/>
            <person name="Facciotti M.T."/>
        </authorList>
    </citation>
    <scope>NUCLEOTIDE SEQUENCE [LARGE SCALE GENOMIC DNA]</scope>
    <source>
        <strain evidence="3 4">DSM 10524</strain>
    </source>
</reference>
<accession>L9XFR5</accession>
<name>L9XFR5_9EURY</name>
<keyword evidence="2" id="KW-1133">Transmembrane helix</keyword>
<keyword evidence="4" id="KW-1185">Reference proteome</keyword>
<dbReference type="RefSeq" id="WP_005554147.1">
    <property type="nucleotide sequence ID" value="NZ_AOIB01000013.1"/>
</dbReference>
<evidence type="ECO:0000256" key="1">
    <source>
        <dbReference type="SAM" id="MobiDB-lite"/>
    </source>
</evidence>